<dbReference type="EMBL" id="BART01010348">
    <property type="protein sequence ID" value="GAG88117.1"/>
    <property type="molecule type" value="Genomic_DNA"/>
</dbReference>
<dbReference type="AlphaFoldDB" id="X1C441"/>
<organism evidence="2">
    <name type="scientific">marine sediment metagenome</name>
    <dbReference type="NCBI Taxonomy" id="412755"/>
    <lineage>
        <taxon>unclassified sequences</taxon>
        <taxon>metagenomes</taxon>
        <taxon>ecological metagenomes</taxon>
    </lineage>
</organism>
<protein>
    <submittedName>
        <fullName evidence="2">Uncharacterized protein</fullName>
    </submittedName>
</protein>
<feature type="coiled-coil region" evidence="1">
    <location>
        <begin position="264"/>
        <end position="298"/>
    </location>
</feature>
<accession>X1C441</accession>
<keyword evidence="1" id="KW-0175">Coiled coil</keyword>
<comment type="caution">
    <text evidence="2">The sequence shown here is derived from an EMBL/GenBank/DDBJ whole genome shotgun (WGS) entry which is preliminary data.</text>
</comment>
<proteinExistence type="predicted"/>
<feature type="non-terminal residue" evidence="2">
    <location>
        <position position="1"/>
    </location>
</feature>
<evidence type="ECO:0000313" key="2">
    <source>
        <dbReference type="EMBL" id="GAG88117.1"/>
    </source>
</evidence>
<evidence type="ECO:0000256" key="1">
    <source>
        <dbReference type="SAM" id="Coils"/>
    </source>
</evidence>
<dbReference type="SUPFAM" id="SSF48452">
    <property type="entry name" value="TPR-like"/>
    <property type="match status" value="1"/>
</dbReference>
<gene>
    <name evidence="2" type="ORF">S01H4_22542</name>
</gene>
<dbReference type="InterPro" id="IPR011990">
    <property type="entry name" value="TPR-like_helical_dom_sf"/>
</dbReference>
<reference evidence="2" key="1">
    <citation type="journal article" date="2014" name="Front. Microbiol.">
        <title>High frequency of phylogenetically diverse reductive dehalogenase-homologous genes in deep subseafloor sedimentary metagenomes.</title>
        <authorList>
            <person name="Kawai M."/>
            <person name="Futagami T."/>
            <person name="Toyoda A."/>
            <person name="Takaki Y."/>
            <person name="Nishi S."/>
            <person name="Hori S."/>
            <person name="Arai W."/>
            <person name="Tsubouchi T."/>
            <person name="Morono Y."/>
            <person name="Uchiyama I."/>
            <person name="Ito T."/>
            <person name="Fujiyama A."/>
            <person name="Inagaki F."/>
            <person name="Takami H."/>
        </authorList>
    </citation>
    <scope>NUCLEOTIDE SEQUENCE</scope>
    <source>
        <strain evidence="2">Expedition CK06-06</strain>
    </source>
</reference>
<feature type="non-terminal residue" evidence="2">
    <location>
        <position position="335"/>
    </location>
</feature>
<name>X1C441_9ZZZZ</name>
<sequence length="335" mass="40753">NTRKIEIEKNKEIEQELLIEQQKTEETFQTRIIDSVQREQERLRKRQIEIQKREDFANLLEKQKSKAFSIMDDAEKNLNEGRYEEAISIYREAELLLSEIGFPSGAVKEMINKVQDKNRENSLRKQKQMEISIHKEREELKFQQEIRDDIKINELKTKAKQIGVEKQRERHQYSENRRNEAFDLLEGAEIYLNQARYDKALEYYYSAEIILNEIRFPTEGIREMIQKVQERKNESRLQRQRDLEMNLQKEKDEWEFQEKVAKMSDVERERLRTKQIQIEEIEQRKSMIEQRKQQAFEILDKAENHLKQSQYKEASDMYRNAEFILNEIHFPLKFK</sequence>